<dbReference type="InterPro" id="IPR019191">
    <property type="entry name" value="Essential_protein_Yae1_N"/>
</dbReference>
<evidence type="ECO:0000256" key="5">
    <source>
        <dbReference type="ARBA" id="ARBA00011427"/>
    </source>
</evidence>
<keyword evidence="9" id="KW-0539">Nucleus</keyword>
<evidence type="ECO:0000256" key="10">
    <source>
        <dbReference type="SAM" id="MobiDB-lite"/>
    </source>
</evidence>
<evidence type="ECO:0000256" key="3">
    <source>
        <dbReference type="ARBA" id="ARBA00004496"/>
    </source>
</evidence>
<comment type="function">
    <text evidence="1">The complex LTO1:YAE1 may function as a target specific adapter that probably recruits apo-RPLI1 to the cytosolic iron-sulfur protein assembly (CIA) complex machinery. May be required for biogenesis of the large ribosomal subunit and initiation of translation.</text>
</comment>
<evidence type="ECO:0000256" key="1">
    <source>
        <dbReference type="ARBA" id="ARBA00003836"/>
    </source>
</evidence>
<comment type="subunit">
    <text evidence="5">May form a complex with LTO1.</text>
</comment>
<feature type="compositionally biased region" description="Basic and acidic residues" evidence="10">
    <location>
        <begin position="242"/>
        <end position="252"/>
    </location>
</feature>
<keyword evidence="13" id="KW-1185">Reference proteome</keyword>
<evidence type="ECO:0000256" key="8">
    <source>
        <dbReference type="ARBA" id="ARBA00022490"/>
    </source>
</evidence>
<sequence>MHFRPVEQPMDDEYLAQGGGGGSGGSDSDHGAELEAGPGSGPGGGVYFSLDDVFGPESESGSASGRDAAQATAADVTSLYRPESPRHPSDMRRLETEHTTAGYREGISAAKERTVQAGFDEGFSLGATIGLAAGQLLGTLEGIDDALKTRLDGRRTGSEGEAAASRLLAEARQELSVPKIFSSEHWAPDGNWSFDVEPEAGDGDGDEVLFSDVAKAHPLIGKWTAIVDDQIRLWKIDRSVLDGEDGDARTEGAADDAATRAGASGGTGNSMPLPPPASRQPLDW</sequence>
<evidence type="ECO:0000256" key="2">
    <source>
        <dbReference type="ARBA" id="ARBA00004123"/>
    </source>
</evidence>
<gene>
    <name evidence="12" type="ORF">Trco_003473</name>
</gene>
<feature type="region of interest" description="Disordered" evidence="10">
    <location>
        <begin position="242"/>
        <end position="284"/>
    </location>
</feature>
<comment type="similarity">
    <text evidence="4">Belongs to the YAE1 family.</text>
</comment>
<organism evidence="12 13">
    <name type="scientific">Trichoderma cornu-damae</name>
    <dbReference type="NCBI Taxonomy" id="654480"/>
    <lineage>
        <taxon>Eukaryota</taxon>
        <taxon>Fungi</taxon>
        <taxon>Dikarya</taxon>
        <taxon>Ascomycota</taxon>
        <taxon>Pezizomycotina</taxon>
        <taxon>Sordariomycetes</taxon>
        <taxon>Hypocreomycetidae</taxon>
        <taxon>Hypocreales</taxon>
        <taxon>Hypocreaceae</taxon>
        <taxon>Trichoderma</taxon>
    </lineage>
</organism>
<feature type="domain" description="Essential protein Yae1 N-terminal" evidence="11">
    <location>
        <begin position="102"/>
        <end position="140"/>
    </location>
</feature>
<dbReference type="GO" id="GO:0005737">
    <property type="term" value="C:cytoplasm"/>
    <property type="evidence" value="ECO:0007669"/>
    <property type="project" value="UniProtKB-SubCell"/>
</dbReference>
<evidence type="ECO:0000313" key="12">
    <source>
        <dbReference type="EMBL" id="KAH6607160.1"/>
    </source>
</evidence>
<protein>
    <recommendedName>
        <fullName evidence="7">Protein YAE1</fullName>
    </recommendedName>
    <alternativeName>
        <fullName evidence="6">Protein yae1</fullName>
    </alternativeName>
</protein>
<evidence type="ECO:0000256" key="4">
    <source>
        <dbReference type="ARBA" id="ARBA00007096"/>
    </source>
</evidence>
<dbReference type="PANTHER" id="PTHR18829:SF0">
    <property type="entry name" value="PROTEIN YAE1 HOMOLOG"/>
    <property type="match status" value="1"/>
</dbReference>
<evidence type="ECO:0000256" key="7">
    <source>
        <dbReference type="ARBA" id="ARBA00018400"/>
    </source>
</evidence>
<accession>A0A9P8QIU7</accession>
<evidence type="ECO:0000256" key="9">
    <source>
        <dbReference type="ARBA" id="ARBA00023242"/>
    </source>
</evidence>
<name>A0A9P8QIU7_9HYPO</name>
<reference evidence="12" key="1">
    <citation type="submission" date="2021-08" db="EMBL/GenBank/DDBJ databases">
        <title>Chromosome-Level Trichoderma cornu-damae using Hi-C Data.</title>
        <authorList>
            <person name="Kim C.S."/>
        </authorList>
    </citation>
    <scope>NUCLEOTIDE SEQUENCE</scope>
    <source>
        <strain evidence="12">KA19-0412C</strain>
    </source>
</reference>
<comment type="subcellular location">
    <subcellularLocation>
        <location evidence="3">Cytoplasm</location>
    </subcellularLocation>
    <subcellularLocation>
        <location evidence="2">Nucleus</location>
    </subcellularLocation>
</comment>
<comment type="caution">
    <text evidence="12">The sequence shown here is derived from an EMBL/GenBank/DDBJ whole genome shotgun (WGS) entry which is preliminary data.</text>
</comment>
<dbReference type="InterPro" id="IPR038881">
    <property type="entry name" value="Yae1-like"/>
</dbReference>
<dbReference type="EMBL" id="JAIWOZ010000003">
    <property type="protein sequence ID" value="KAH6607160.1"/>
    <property type="molecule type" value="Genomic_DNA"/>
</dbReference>
<dbReference type="AlphaFoldDB" id="A0A9P8QIU7"/>
<dbReference type="Proteomes" id="UP000827724">
    <property type="component" value="Unassembled WGS sequence"/>
</dbReference>
<proteinExistence type="inferred from homology"/>
<evidence type="ECO:0000256" key="6">
    <source>
        <dbReference type="ARBA" id="ARBA00017286"/>
    </source>
</evidence>
<feature type="region of interest" description="Disordered" evidence="10">
    <location>
        <begin position="1"/>
        <end position="95"/>
    </location>
</feature>
<dbReference type="PANTHER" id="PTHR18829">
    <property type="entry name" value="PROTEIN YAE1 HOMOLOG"/>
    <property type="match status" value="1"/>
</dbReference>
<evidence type="ECO:0000313" key="13">
    <source>
        <dbReference type="Proteomes" id="UP000827724"/>
    </source>
</evidence>
<dbReference type="Pfam" id="PF09811">
    <property type="entry name" value="Yae1_N"/>
    <property type="match status" value="1"/>
</dbReference>
<feature type="compositionally biased region" description="Basic and acidic residues" evidence="10">
    <location>
        <begin position="83"/>
        <end position="95"/>
    </location>
</feature>
<evidence type="ECO:0000259" key="11">
    <source>
        <dbReference type="Pfam" id="PF09811"/>
    </source>
</evidence>
<dbReference type="GO" id="GO:0005634">
    <property type="term" value="C:nucleus"/>
    <property type="evidence" value="ECO:0007669"/>
    <property type="project" value="UniProtKB-SubCell"/>
</dbReference>
<dbReference type="OrthoDB" id="20086at2759"/>
<keyword evidence="8" id="KW-0963">Cytoplasm</keyword>